<feature type="binding site" evidence="10">
    <location>
        <begin position="9"/>
        <end position="13"/>
    </location>
    <ligand>
        <name>ATP</name>
        <dbReference type="ChEBI" id="CHEBI:30616"/>
    </ligand>
</feature>
<reference evidence="13 14" key="1">
    <citation type="journal article" date="2015" name="Nature">
        <title>rRNA introns, odd ribosomes, and small enigmatic genomes across a large radiation of phyla.</title>
        <authorList>
            <person name="Brown C.T."/>
            <person name="Hug L.A."/>
            <person name="Thomas B.C."/>
            <person name="Sharon I."/>
            <person name="Castelle C.J."/>
            <person name="Singh A."/>
            <person name="Wilkins M.J."/>
            <person name="Williams K.H."/>
            <person name="Banfield J.F."/>
        </authorList>
    </citation>
    <scope>NUCLEOTIDE SEQUENCE [LARGE SCALE GENOMIC DNA]</scope>
</reference>
<name>A0A0G0Y1I9_9BACT</name>
<feature type="binding site" evidence="10">
    <location>
        <position position="230"/>
    </location>
    <ligand>
        <name>ATP</name>
        <dbReference type="ChEBI" id="CHEBI:30616"/>
    </ligand>
</feature>
<evidence type="ECO:0000259" key="12">
    <source>
        <dbReference type="Pfam" id="PF00696"/>
    </source>
</evidence>
<accession>A0A0G0Y1I9</accession>
<dbReference type="GO" id="GO:0102043">
    <property type="term" value="F:isopentenyl phosphate kinase activity"/>
    <property type="evidence" value="ECO:0007669"/>
    <property type="project" value="UniProtKB-EC"/>
</dbReference>
<evidence type="ECO:0000256" key="7">
    <source>
        <dbReference type="ARBA" id="ARBA00022840"/>
    </source>
</evidence>
<dbReference type="Gene3D" id="3.40.1160.10">
    <property type="entry name" value="Acetylglutamate kinase-like"/>
    <property type="match status" value="1"/>
</dbReference>
<evidence type="ECO:0000256" key="1">
    <source>
        <dbReference type="ARBA" id="ARBA00010540"/>
    </source>
</evidence>
<evidence type="ECO:0000313" key="14">
    <source>
        <dbReference type="Proteomes" id="UP000034160"/>
    </source>
</evidence>
<evidence type="ECO:0000313" key="13">
    <source>
        <dbReference type="EMBL" id="KKS30552.1"/>
    </source>
</evidence>
<organism evidence="13 14">
    <name type="scientific">Candidatus Amesbacteria bacterium GW2011_GWA2_42_12</name>
    <dbReference type="NCBI Taxonomy" id="1618356"/>
    <lineage>
        <taxon>Bacteria</taxon>
        <taxon>Candidatus Amesiibacteriota</taxon>
    </lineage>
</organism>
<evidence type="ECO:0000256" key="5">
    <source>
        <dbReference type="ARBA" id="ARBA00022741"/>
    </source>
</evidence>
<evidence type="ECO:0000256" key="6">
    <source>
        <dbReference type="ARBA" id="ARBA00022777"/>
    </source>
</evidence>
<proteinExistence type="inferred from homology"/>
<comment type="similarity">
    <text evidence="1">Belongs to the isopentenyl phosphate kinase family.</text>
</comment>
<dbReference type="PIRSF" id="PIRSF016496">
    <property type="entry name" value="Kin_FomA"/>
    <property type="match status" value="1"/>
</dbReference>
<dbReference type="PANTHER" id="PTHR43654:SF1">
    <property type="entry name" value="ISOPENTENYL PHOSPHATE KINASE"/>
    <property type="match status" value="1"/>
</dbReference>
<evidence type="ECO:0000256" key="3">
    <source>
        <dbReference type="ARBA" id="ARBA00017267"/>
    </source>
</evidence>
<dbReference type="InterPro" id="IPR036393">
    <property type="entry name" value="AceGlu_kinase-like_sf"/>
</dbReference>
<feature type="domain" description="Aspartate/glutamate/uridylate kinase" evidence="12">
    <location>
        <begin position="5"/>
        <end position="247"/>
    </location>
</feature>
<evidence type="ECO:0000256" key="2">
    <source>
        <dbReference type="ARBA" id="ARBA00012908"/>
    </source>
</evidence>
<protein>
    <recommendedName>
        <fullName evidence="3">Isopentenyl phosphate kinase</fullName>
        <ecNumber evidence="2">2.7.4.26</ecNumber>
    </recommendedName>
</protein>
<keyword evidence="8" id="KW-0414">Isoprene biosynthesis</keyword>
<comment type="catalytic activity">
    <reaction evidence="9">
        <text>isopentenyl phosphate + ATP = isopentenyl diphosphate + ADP</text>
        <dbReference type="Rhea" id="RHEA:33963"/>
        <dbReference type="ChEBI" id="CHEBI:30616"/>
        <dbReference type="ChEBI" id="CHEBI:65078"/>
        <dbReference type="ChEBI" id="CHEBI:128769"/>
        <dbReference type="ChEBI" id="CHEBI:456216"/>
        <dbReference type="EC" id="2.7.4.26"/>
    </reaction>
</comment>
<dbReference type="InterPro" id="IPR001048">
    <property type="entry name" value="Asp/Glu/Uridylate_kinase"/>
</dbReference>
<feature type="site" description="Transition state stabilizer" evidence="11">
    <location>
        <position position="18"/>
    </location>
</feature>
<dbReference type="AlphaFoldDB" id="A0A0G0Y1I9"/>
<dbReference type="STRING" id="1618356.UU93_C0035G0006"/>
<evidence type="ECO:0000256" key="8">
    <source>
        <dbReference type="ARBA" id="ARBA00023229"/>
    </source>
</evidence>
<evidence type="ECO:0000256" key="11">
    <source>
        <dbReference type="PIRSR" id="PIRSR016496-2"/>
    </source>
</evidence>
<dbReference type="Pfam" id="PF00696">
    <property type="entry name" value="AA_kinase"/>
    <property type="match status" value="1"/>
</dbReference>
<dbReference type="SUPFAM" id="SSF53633">
    <property type="entry name" value="Carbamate kinase-like"/>
    <property type="match status" value="1"/>
</dbReference>
<dbReference type="PANTHER" id="PTHR43654">
    <property type="entry name" value="GLUTAMATE 5-KINASE"/>
    <property type="match status" value="1"/>
</dbReference>
<dbReference type="GO" id="GO:0005829">
    <property type="term" value="C:cytosol"/>
    <property type="evidence" value="ECO:0007669"/>
    <property type="project" value="TreeGrafter"/>
</dbReference>
<keyword evidence="7 10" id="KW-0067">ATP-binding</keyword>
<feature type="binding site" evidence="10">
    <location>
        <position position="63"/>
    </location>
    <ligand>
        <name>substrate</name>
    </ligand>
</feature>
<dbReference type="Proteomes" id="UP000034160">
    <property type="component" value="Unassembled WGS sequence"/>
</dbReference>
<evidence type="ECO:0000256" key="10">
    <source>
        <dbReference type="PIRSR" id="PIRSR016496-1"/>
    </source>
</evidence>
<feature type="binding site" evidence="10">
    <location>
        <position position="226"/>
    </location>
    <ligand>
        <name>ATP</name>
        <dbReference type="ChEBI" id="CHEBI:30616"/>
    </ligand>
</feature>
<dbReference type="EC" id="2.7.4.26" evidence="2"/>
<keyword evidence="5 10" id="KW-0547">Nucleotide-binding</keyword>
<evidence type="ECO:0000256" key="4">
    <source>
        <dbReference type="ARBA" id="ARBA00022679"/>
    </source>
</evidence>
<gene>
    <name evidence="13" type="ORF">UU93_C0035G0006</name>
</gene>
<evidence type="ECO:0000256" key="9">
    <source>
        <dbReference type="ARBA" id="ARBA00049063"/>
    </source>
</evidence>
<sequence>MSHNVLLIKLGGSIITNKDIPMSLRVDVLKRLVGEIARARQDLSHQKTAPLLVVGHGQGSFAHVPATQYKTIDGFINNESPMGMAIVQDSAAQLNRLVIKEFLEAGIPAVSLYASNCLVTAKRKPEAYFTEVFEQYLKHELFPVTCGDVIVDTKQGCTIWSTEEILSFFAQKFQKKGWKVNQIIHVVEVDGVYDLHHSIVPKITKKNWKEVKKAITATKGFDVTGGMGLKVEESLALAELGIVSKIISGLKEDNLYNALMGKLSIGTEIS</sequence>
<dbReference type="CDD" id="cd04241">
    <property type="entry name" value="AAK_FomA-like"/>
    <property type="match status" value="1"/>
</dbReference>
<dbReference type="GO" id="GO:0016301">
    <property type="term" value="F:kinase activity"/>
    <property type="evidence" value="ECO:0007669"/>
    <property type="project" value="UniProtKB-KW"/>
</dbReference>
<dbReference type="GO" id="GO:0016114">
    <property type="term" value="P:terpenoid biosynthetic process"/>
    <property type="evidence" value="ECO:0007669"/>
    <property type="project" value="TreeGrafter"/>
</dbReference>
<feature type="binding site" evidence="10">
    <location>
        <position position="162"/>
    </location>
    <ligand>
        <name>substrate</name>
    </ligand>
</feature>
<dbReference type="GO" id="GO:0005524">
    <property type="term" value="F:ATP binding"/>
    <property type="evidence" value="ECO:0007669"/>
    <property type="project" value="UniProtKB-KW"/>
</dbReference>
<dbReference type="NCBIfam" id="NF040647">
    <property type="entry name" value="IPPK_Arch"/>
    <property type="match status" value="1"/>
</dbReference>
<keyword evidence="6" id="KW-0418">Kinase</keyword>
<feature type="binding site" evidence="10">
    <location>
        <position position="59"/>
    </location>
    <ligand>
        <name>ATP</name>
        <dbReference type="ChEBI" id="CHEBI:30616"/>
    </ligand>
</feature>
<comment type="caution">
    <text evidence="13">The sequence shown here is derived from an EMBL/GenBank/DDBJ whole genome shotgun (WGS) entry which is preliminary data.</text>
</comment>
<keyword evidence="4" id="KW-0808">Transferase</keyword>
<dbReference type="EMBL" id="LCCN01000035">
    <property type="protein sequence ID" value="KKS30552.1"/>
    <property type="molecule type" value="Genomic_DNA"/>
</dbReference>
<dbReference type="InterPro" id="IPR024192">
    <property type="entry name" value="Fosfomycin_R_FomA-type"/>
</dbReference>